<dbReference type="PANTHER" id="PTHR43479:SF11">
    <property type="entry name" value="ACREF_ENVCD OPERON REPRESSOR-RELATED"/>
    <property type="match status" value="1"/>
</dbReference>
<dbReference type="InterPro" id="IPR009057">
    <property type="entry name" value="Homeodomain-like_sf"/>
</dbReference>
<keyword evidence="1 2" id="KW-0238">DNA-binding</keyword>
<evidence type="ECO:0000256" key="2">
    <source>
        <dbReference type="PROSITE-ProRule" id="PRU00335"/>
    </source>
</evidence>
<dbReference type="PRINTS" id="PR00455">
    <property type="entry name" value="HTHTETR"/>
</dbReference>
<reference evidence="5" key="1">
    <citation type="journal article" date="2019" name="Int. J. Syst. Evol. Microbiol.">
        <title>The Global Catalogue of Microorganisms (GCM) 10K type strain sequencing project: providing services to taxonomists for standard genome sequencing and annotation.</title>
        <authorList>
            <consortium name="The Broad Institute Genomics Platform"/>
            <consortium name="The Broad Institute Genome Sequencing Center for Infectious Disease"/>
            <person name="Wu L."/>
            <person name="Ma J."/>
        </authorList>
    </citation>
    <scope>NUCLEOTIDE SEQUENCE [LARGE SCALE GENOMIC DNA]</scope>
    <source>
        <strain evidence="5">CECT 9128</strain>
    </source>
</reference>
<dbReference type="SUPFAM" id="SSF46689">
    <property type="entry name" value="Homeodomain-like"/>
    <property type="match status" value="1"/>
</dbReference>
<gene>
    <name evidence="4" type="ORF">ACFOS1_16630</name>
</gene>
<dbReference type="Proteomes" id="UP001595793">
    <property type="component" value="Unassembled WGS sequence"/>
</dbReference>
<dbReference type="InterPro" id="IPR036271">
    <property type="entry name" value="Tet_transcr_reg_TetR-rel_C_sf"/>
</dbReference>
<evidence type="ECO:0000313" key="5">
    <source>
        <dbReference type="Proteomes" id="UP001595793"/>
    </source>
</evidence>
<dbReference type="PANTHER" id="PTHR43479">
    <property type="entry name" value="ACREF/ENVCD OPERON REPRESSOR-RELATED"/>
    <property type="match status" value="1"/>
</dbReference>
<dbReference type="PROSITE" id="PS01081">
    <property type="entry name" value="HTH_TETR_1"/>
    <property type="match status" value="1"/>
</dbReference>
<evidence type="ECO:0000256" key="1">
    <source>
        <dbReference type="ARBA" id="ARBA00023125"/>
    </source>
</evidence>
<dbReference type="InterPro" id="IPR023772">
    <property type="entry name" value="DNA-bd_HTH_TetR-type_CS"/>
</dbReference>
<dbReference type="RefSeq" id="WP_290236762.1">
    <property type="nucleotide sequence ID" value="NZ_JAUFPZ010000002.1"/>
</dbReference>
<dbReference type="SUPFAM" id="SSF48498">
    <property type="entry name" value="Tetracyclin repressor-like, C-terminal domain"/>
    <property type="match status" value="1"/>
</dbReference>
<dbReference type="InterPro" id="IPR001647">
    <property type="entry name" value="HTH_TetR"/>
</dbReference>
<organism evidence="4 5">
    <name type="scientific">Zunongwangia endophytica</name>
    <dbReference type="NCBI Taxonomy" id="1808945"/>
    <lineage>
        <taxon>Bacteria</taxon>
        <taxon>Pseudomonadati</taxon>
        <taxon>Bacteroidota</taxon>
        <taxon>Flavobacteriia</taxon>
        <taxon>Flavobacteriales</taxon>
        <taxon>Flavobacteriaceae</taxon>
        <taxon>Zunongwangia</taxon>
    </lineage>
</organism>
<accession>A0ABV8HCL1</accession>
<sequence length="207" mass="23849">MIQLSEKQLQILKIAEELFSKNGFDGTSVRTIAKMANINIAMISYYFGSKEKLLETLVSYRISNFQVAIGKTIENESTYVGKIDAIIALLIKRIHEGRKIHKLVHFELSREDQKIDFSNYLKKKDENIQLFTNLIKAGQADGSFNKHVDIELIVPTVLGTYFNLYYNKKIYSEAQGLFDEESFDHYVLNNLTQHIQKTIKALLTYEA</sequence>
<dbReference type="PROSITE" id="PS50977">
    <property type="entry name" value="HTH_TETR_2"/>
    <property type="match status" value="1"/>
</dbReference>
<evidence type="ECO:0000313" key="4">
    <source>
        <dbReference type="EMBL" id="MFC4029051.1"/>
    </source>
</evidence>
<dbReference type="Gene3D" id="1.10.10.60">
    <property type="entry name" value="Homeodomain-like"/>
    <property type="match status" value="1"/>
</dbReference>
<proteinExistence type="predicted"/>
<dbReference type="Pfam" id="PF00440">
    <property type="entry name" value="TetR_N"/>
    <property type="match status" value="1"/>
</dbReference>
<feature type="DNA-binding region" description="H-T-H motif" evidence="2">
    <location>
        <begin position="28"/>
        <end position="47"/>
    </location>
</feature>
<feature type="domain" description="HTH tetR-type" evidence="3">
    <location>
        <begin position="5"/>
        <end position="65"/>
    </location>
</feature>
<comment type="caution">
    <text evidence="4">The sequence shown here is derived from an EMBL/GenBank/DDBJ whole genome shotgun (WGS) entry which is preliminary data.</text>
</comment>
<dbReference type="InterPro" id="IPR050624">
    <property type="entry name" value="HTH-type_Tx_Regulator"/>
</dbReference>
<evidence type="ECO:0000259" key="3">
    <source>
        <dbReference type="PROSITE" id="PS50977"/>
    </source>
</evidence>
<dbReference type="Gene3D" id="1.10.357.10">
    <property type="entry name" value="Tetracycline Repressor, domain 2"/>
    <property type="match status" value="1"/>
</dbReference>
<keyword evidence="5" id="KW-1185">Reference proteome</keyword>
<dbReference type="EMBL" id="JBHSAS010000012">
    <property type="protein sequence ID" value="MFC4029051.1"/>
    <property type="molecule type" value="Genomic_DNA"/>
</dbReference>
<name>A0ABV8HCL1_9FLAO</name>
<protein>
    <submittedName>
        <fullName evidence="4">TetR family transcriptional regulator</fullName>
    </submittedName>
</protein>